<dbReference type="Proteomes" id="UP000557739">
    <property type="component" value="Unassembled WGS sequence"/>
</dbReference>
<accession>A0A7W9EIF2</accession>
<dbReference type="RefSeq" id="WP_184024853.1">
    <property type="nucleotide sequence ID" value="NZ_JACIJJ010000001.1"/>
</dbReference>
<evidence type="ECO:0000313" key="2">
    <source>
        <dbReference type="Proteomes" id="UP000557739"/>
    </source>
</evidence>
<gene>
    <name evidence="1" type="ORF">FHR19_000886</name>
</gene>
<dbReference type="EMBL" id="JACIJJ010000001">
    <property type="protein sequence ID" value="MBB5697561.1"/>
    <property type="molecule type" value="Genomic_DNA"/>
</dbReference>
<name>A0A7W9EIF2_9SPHN</name>
<keyword evidence="2" id="KW-1185">Reference proteome</keyword>
<evidence type="ECO:0000313" key="1">
    <source>
        <dbReference type="EMBL" id="MBB5697561.1"/>
    </source>
</evidence>
<proteinExistence type="predicted"/>
<protein>
    <submittedName>
        <fullName evidence="1">Uncharacterized protein</fullName>
    </submittedName>
</protein>
<dbReference type="AlphaFoldDB" id="A0A7W9EIF2"/>
<comment type="caution">
    <text evidence="1">The sequence shown here is derived from an EMBL/GenBank/DDBJ whole genome shotgun (WGS) entry which is preliminary data.</text>
</comment>
<reference evidence="1 2" key="1">
    <citation type="submission" date="2020-08" db="EMBL/GenBank/DDBJ databases">
        <title>Genomic Encyclopedia of Type Strains, Phase IV (KMG-IV): sequencing the most valuable type-strain genomes for metagenomic binning, comparative biology and taxonomic classification.</title>
        <authorList>
            <person name="Goeker M."/>
        </authorList>
    </citation>
    <scope>NUCLEOTIDE SEQUENCE [LARGE SCALE GENOMIC DNA]</scope>
    <source>
        <strain evidence="1 2">DSM 27244</strain>
    </source>
</reference>
<organism evidence="1 2">
    <name type="scientific">Sphingomonas yantingensis</name>
    <dbReference type="NCBI Taxonomy" id="1241761"/>
    <lineage>
        <taxon>Bacteria</taxon>
        <taxon>Pseudomonadati</taxon>
        <taxon>Pseudomonadota</taxon>
        <taxon>Alphaproteobacteria</taxon>
        <taxon>Sphingomonadales</taxon>
        <taxon>Sphingomonadaceae</taxon>
        <taxon>Sphingomonas</taxon>
    </lineage>
</organism>
<sequence>MTLARALLIGAFLTTAGWGQSSIAQKRKAAPSIVAPPPPSCPPDTDRYADWLAKSARATKDVGTAVPDDAVHEVRQDRLRQAIALADTAEIVPLSDREVDELLQNTPAIDRRNGRPFLMRNVVPALPSKLELEIVSVRLVGSRLWISGGVIGCDEFRKAPVVIYLPTSPTGVDIMASEIF</sequence>